<proteinExistence type="inferred from homology"/>
<name>A0A1G6ACQ3_EUBOX</name>
<evidence type="ECO:0000259" key="4">
    <source>
        <dbReference type="Pfam" id="PF06429"/>
    </source>
</evidence>
<dbReference type="InterPro" id="IPR020013">
    <property type="entry name" value="Flagellar_FlgE/F/G"/>
</dbReference>
<dbReference type="AlphaFoldDB" id="A0A1G6ACQ3"/>
<evidence type="ECO:0000259" key="5">
    <source>
        <dbReference type="Pfam" id="PF22692"/>
    </source>
</evidence>
<sequence>MVKGLYTAWTGMLNEQNRLDVLSNNLANTNTAGYKKEGTTVHPFKQELAYKIKDKTTVNYADGLGYINAGVKIGENYVDYSQGSFKVTDNATDVALSGDGFFAIEFTSKDGETSIKYTRDGQFKLTTDGYLVTQDGDYVLNRAGALASRTGQASYIQLDPTQEISIDQFGNIYQNDQLVAQIGVVDFADYDYLERYGENMYNLLDGGVVQASDATVEQGAVEMSNVETVSEMVEMITIQRAYESNQKAIQTIDGMVEIAVNQVGKL</sequence>
<dbReference type="InterPro" id="IPR001444">
    <property type="entry name" value="Flag_bb_rod_N"/>
</dbReference>
<dbReference type="RefSeq" id="WP_090171720.1">
    <property type="nucleotide sequence ID" value="NZ_FMXR01000005.1"/>
</dbReference>
<dbReference type="InterPro" id="IPR010930">
    <property type="entry name" value="Flg_bb/hook_C_dom"/>
</dbReference>
<comment type="similarity">
    <text evidence="1 2">Belongs to the flagella basal body rod proteins family.</text>
</comment>
<evidence type="ECO:0000313" key="6">
    <source>
        <dbReference type="EMBL" id="SDB06198.1"/>
    </source>
</evidence>
<dbReference type="PROSITE" id="PS00588">
    <property type="entry name" value="FLAGELLA_BB_ROD"/>
    <property type="match status" value="1"/>
</dbReference>
<accession>A0A1G6ACQ3</accession>
<dbReference type="NCBIfam" id="TIGR03506">
    <property type="entry name" value="FlgEFG_subfam"/>
    <property type="match status" value="1"/>
</dbReference>
<dbReference type="Proteomes" id="UP000199228">
    <property type="component" value="Unassembled WGS sequence"/>
</dbReference>
<feature type="domain" description="Flagellar basal body rod protein N-terminal" evidence="3">
    <location>
        <begin position="5"/>
        <end position="35"/>
    </location>
</feature>
<dbReference type="InterPro" id="IPR012836">
    <property type="entry name" value="FlgF"/>
</dbReference>
<organism evidence="6 7">
    <name type="scientific">Eubacterium oxidoreducens</name>
    <dbReference type="NCBI Taxonomy" id="1732"/>
    <lineage>
        <taxon>Bacteria</taxon>
        <taxon>Bacillati</taxon>
        <taxon>Bacillota</taxon>
        <taxon>Clostridia</taxon>
        <taxon>Eubacteriales</taxon>
        <taxon>Eubacteriaceae</taxon>
        <taxon>Eubacterium</taxon>
    </lineage>
</organism>
<dbReference type="Pfam" id="PF00460">
    <property type="entry name" value="Flg_bb_rod"/>
    <property type="match status" value="1"/>
</dbReference>
<dbReference type="InterPro" id="IPR053967">
    <property type="entry name" value="LlgE_F_G-like_D1"/>
</dbReference>
<protein>
    <submittedName>
        <fullName evidence="6">Flagellar basal-body rod protein FlgG</fullName>
    </submittedName>
</protein>
<dbReference type="InterPro" id="IPR019776">
    <property type="entry name" value="Flagellar_basal_body_rod_CS"/>
</dbReference>
<dbReference type="SUPFAM" id="SSF117143">
    <property type="entry name" value="Flagellar hook protein flgE"/>
    <property type="match status" value="1"/>
</dbReference>
<reference evidence="6 7" key="1">
    <citation type="submission" date="2016-10" db="EMBL/GenBank/DDBJ databases">
        <authorList>
            <person name="de Groot N.N."/>
        </authorList>
    </citation>
    <scope>NUCLEOTIDE SEQUENCE [LARGE SCALE GENOMIC DNA]</scope>
    <source>
        <strain evidence="6 7">DSM 3217</strain>
    </source>
</reference>
<dbReference type="NCBIfam" id="TIGR02490">
    <property type="entry name" value="flgF"/>
    <property type="match status" value="1"/>
</dbReference>
<feature type="domain" description="Flagellar hook protein FlgE/F/G-like D1" evidence="5">
    <location>
        <begin position="95"/>
        <end position="173"/>
    </location>
</feature>
<dbReference type="GO" id="GO:0030694">
    <property type="term" value="C:bacterial-type flagellum basal body, rod"/>
    <property type="evidence" value="ECO:0007669"/>
    <property type="project" value="InterPro"/>
</dbReference>
<evidence type="ECO:0000256" key="2">
    <source>
        <dbReference type="RuleBase" id="RU362116"/>
    </source>
</evidence>
<keyword evidence="6" id="KW-0966">Cell projection</keyword>
<dbReference type="EMBL" id="FMXR01000005">
    <property type="protein sequence ID" value="SDB06198.1"/>
    <property type="molecule type" value="Genomic_DNA"/>
</dbReference>
<keyword evidence="6" id="KW-0969">Cilium</keyword>
<evidence type="ECO:0000256" key="1">
    <source>
        <dbReference type="ARBA" id="ARBA00009677"/>
    </source>
</evidence>
<dbReference type="Pfam" id="PF06429">
    <property type="entry name" value="Flg_bbr_C"/>
    <property type="match status" value="1"/>
</dbReference>
<dbReference type="PANTHER" id="PTHR30435">
    <property type="entry name" value="FLAGELLAR PROTEIN"/>
    <property type="match status" value="1"/>
</dbReference>
<dbReference type="PANTHER" id="PTHR30435:SF19">
    <property type="entry name" value="FLAGELLAR BASAL-BODY ROD PROTEIN FLGG"/>
    <property type="match status" value="1"/>
</dbReference>
<evidence type="ECO:0000259" key="3">
    <source>
        <dbReference type="Pfam" id="PF00460"/>
    </source>
</evidence>
<dbReference type="OrthoDB" id="9800375at2"/>
<keyword evidence="6" id="KW-0282">Flagellum</keyword>
<feature type="domain" description="Flagellar basal-body/hook protein C-terminal" evidence="4">
    <location>
        <begin position="218"/>
        <end position="260"/>
    </location>
</feature>
<keyword evidence="2" id="KW-0975">Bacterial flagellum</keyword>
<keyword evidence="7" id="KW-1185">Reference proteome</keyword>
<dbReference type="InterPro" id="IPR037925">
    <property type="entry name" value="FlgE/F/G-like"/>
</dbReference>
<comment type="subcellular location">
    <subcellularLocation>
        <location evidence="2">Bacterial flagellum basal body</location>
    </subcellularLocation>
</comment>
<gene>
    <name evidence="6" type="ORF">SAMN02910417_00431</name>
</gene>
<dbReference type="Pfam" id="PF22692">
    <property type="entry name" value="LlgE_F_G_D1"/>
    <property type="match status" value="1"/>
</dbReference>
<dbReference type="STRING" id="1732.SAMN02910417_00431"/>
<evidence type="ECO:0000313" key="7">
    <source>
        <dbReference type="Proteomes" id="UP000199228"/>
    </source>
</evidence>
<dbReference type="GO" id="GO:0071978">
    <property type="term" value="P:bacterial-type flagellum-dependent swarming motility"/>
    <property type="evidence" value="ECO:0007669"/>
    <property type="project" value="TreeGrafter"/>
</dbReference>